<evidence type="ECO:0008006" key="15">
    <source>
        <dbReference type="Google" id="ProtNLM"/>
    </source>
</evidence>
<feature type="transmembrane region" description="Helical" evidence="12">
    <location>
        <begin position="236"/>
        <end position="255"/>
    </location>
</feature>
<keyword evidence="10" id="KW-1015">Disulfide bond</keyword>
<keyword evidence="4" id="KW-0479">Metal-binding</keyword>
<evidence type="ECO:0000256" key="3">
    <source>
        <dbReference type="ARBA" id="ARBA00022692"/>
    </source>
</evidence>
<organism evidence="13 14">
    <name type="scientific">Aeromicrobium halocynthiae</name>
    <dbReference type="NCBI Taxonomy" id="560557"/>
    <lineage>
        <taxon>Bacteria</taxon>
        <taxon>Bacillati</taxon>
        <taxon>Actinomycetota</taxon>
        <taxon>Actinomycetes</taxon>
        <taxon>Propionibacteriales</taxon>
        <taxon>Nocardioidaceae</taxon>
        <taxon>Aeromicrobium</taxon>
    </lineage>
</organism>
<accession>A0ABN2VPN6</accession>
<evidence type="ECO:0000313" key="13">
    <source>
        <dbReference type="EMBL" id="GAA2068844.1"/>
    </source>
</evidence>
<dbReference type="PANTHER" id="PTHR35457">
    <property type="entry name" value="HEME A SYNTHASE"/>
    <property type="match status" value="1"/>
</dbReference>
<sequence length="307" mass="32388">MGMTDPLLRPSRRAVSGWAWASVVANTVIVLTGGAVRLTASGLGCPTWPRCTEESFVPHGELGWHGVIEFGNRLLTYVLIAIAIGTLVAVWRWTSERRLRLLSFLLAAGIPFQAVVGGITVLTDLNPWVVALHLMLSMVLIAGSTILLVRVRARGVTGVPQRTRALVVATFAVLWIALYLGTVVTGSGPHAGDVDVPRNGLDPQVWSHVHAASVYVLVALTVACCVALRGTRAASAAYWLLGVELAQGLVGFVQFFTGLPIVLVGIHLLGAGVLAALGTRLLVVTTSSGTPAADEQRDVSTSVHQTS</sequence>
<gene>
    <name evidence="13" type="ORF">GCM10009821_00980</name>
</gene>
<feature type="transmembrane region" description="Helical" evidence="12">
    <location>
        <begin position="74"/>
        <end position="94"/>
    </location>
</feature>
<protein>
    <recommendedName>
        <fullName evidence="15">Heme A synthase</fullName>
    </recommendedName>
</protein>
<keyword evidence="8" id="KW-0350">Heme biosynthesis</keyword>
<keyword evidence="3 12" id="KW-0812">Transmembrane</keyword>
<keyword evidence="6" id="KW-0560">Oxidoreductase</keyword>
<keyword evidence="14" id="KW-1185">Reference proteome</keyword>
<evidence type="ECO:0000256" key="7">
    <source>
        <dbReference type="ARBA" id="ARBA00023004"/>
    </source>
</evidence>
<keyword evidence="9 12" id="KW-0472">Membrane</keyword>
<comment type="subcellular location">
    <subcellularLocation>
        <location evidence="1">Membrane</location>
        <topology evidence="1">Multi-pass membrane protein</topology>
    </subcellularLocation>
</comment>
<evidence type="ECO:0000256" key="6">
    <source>
        <dbReference type="ARBA" id="ARBA00023002"/>
    </source>
</evidence>
<dbReference type="Proteomes" id="UP001501480">
    <property type="component" value="Unassembled WGS sequence"/>
</dbReference>
<feature type="transmembrane region" description="Helical" evidence="12">
    <location>
        <begin position="165"/>
        <end position="185"/>
    </location>
</feature>
<comment type="caution">
    <text evidence="13">The sequence shown here is derived from an EMBL/GenBank/DDBJ whole genome shotgun (WGS) entry which is preliminary data.</text>
</comment>
<dbReference type="Pfam" id="PF02628">
    <property type="entry name" value="COX15-CtaA"/>
    <property type="match status" value="1"/>
</dbReference>
<proteinExistence type="predicted"/>
<evidence type="ECO:0000256" key="5">
    <source>
        <dbReference type="ARBA" id="ARBA00022989"/>
    </source>
</evidence>
<dbReference type="RefSeq" id="WP_344323017.1">
    <property type="nucleotide sequence ID" value="NZ_BAAAPY010000001.1"/>
</dbReference>
<dbReference type="InterPro" id="IPR050450">
    <property type="entry name" value="COX15/CtaA_HemeA_synthase"/>
</dbReference>
<dbReference type="PANTHER" id="PTHR35457:SF1">
    <property type="entry name" value="HEME A SYNTHASE"/>
    <property type="match status" value="1"/>
</dbReference>
<evidence type="ECO:0000256" key="9">
    <source>
        <dbReference type="ARBA" id="ARBA00023136"/>
    </source>
</evidence>
<dbReference type="InterPro" id="IPR003780">
    <property type="entry name" value="COX15/CtaA_fam"/>
</dbReference>
<evidence type="ECO:0000256" key="11">
    <source>
        <dbReference type="ARBA" id="ARBA00023444"/>
    </source>
</evidence>
<keyword evidence="7" id="KW-0408">Iron</keyword>
<evidence type="ECO:0000256" key="1">
    <source>
        <dbReference type="ARBA" id="ARBA00004141"/>
    </source>
</evidence>
<dbReference type="EMBL" id="BAAAPY010000001">
    <property type="protein sequence ID" value="GAA2068844.1"/>
    <property type="molecule type" value="Genomic_DNA"/>
</dbReference>
<keyword evidence="5 12" id="KW-1133">Transmembrane helix</keyword>
<feature type="transmembrane region" description="Helical" evidence="12">
    <location>
        <begin position="101"/>
        <end position="122"/>
    </location>
</feature>
<feature type="transmembrane region" description="Helical" evidence="12">
    <location>
        <begin position="261"/>
        <end position="283"/>
    </location>
</feature>
<evidence type="ECO:0000256" key="2">
    <source>
        <dbReference type="ARBA" id="ARBA00022475"/>
    </source>
</evidence>
<name>A0ABN2VPN6_9ACTN</name>
<reference evidence="13 14" key="1">
    <citation type="journal article" date="2019" name="Int. J. Syst. Evol. Microbiol.">
        <title>The Global Catalogue of Microorganisms (GCM) 10K type strain sequencing project: providing services to taxonomists for standard genome sequencing and annotation.</title>
        <authorList>
            <consortium name="The Broad Institute Genomics Platform"/>
            <consortium name="The Broad Institute Genome Sequencing Center for Infectious Disease"/>
            <person name="Wu L."/>
            <person name="Ma J."/>
        </authorList>
    </citation>
    <scope>NUCLEOTIDE SEQUENCE [LARGE SCALE GENOMIC DNA]</scope>
    <source>
        <strain evidence="13 14">JCM 15749</strain>
    </source>
</reference>
<feature type="transmembrane region" description="Helical" evidence="12">
    <location>
        <begin position="128"/>
        <end position="153"/>
    </location>
</feature>
<evidence type="ECO:0000256" key="10">
    <source>
        <dbReference type="ARBA" id="ARBA00023157"/>
    </source>
</evidence>
<evidence type="ECO:0000313" key="14">
    <source>
        <dbReference type="Proteomes" id="UP001501480"/>
    </source>
</evidence>
<keyword evidence="2" id="KW-1003">Cell membrane</keyword>
<evidence type="ECO:0000256" key="12">
    <source>
        <dbReference type="SAM" id="Phobius"/>
    </source>
</evidence>
<evidence type="ECO:0000256" key="8">
    <source>
        <dbReference type="ARBA" id="ARBA00023133"/>
    </source>
</evidence>
<evidence type="ECO:0000256" key="4">
    <source>
        <dbReference type="ARBA" id="ARBA00022723"/>
    </source>
</evidence>
<comment type="pathway">
    <text evidence="11">Porphyrin-containing compound metabolism.</text>
</comment>
<feature type="transmembrane region" description="Helical" evidence="12">
    <location>
        <begin position="18"/>
        <end position="40"/>
    </location>
</feature>
<feature type="transmembrane region" description="Helical" evidence="12">
    <location>
        <begin position="205"/>
        <end position="229"/>
    </location>
</feature>